<sequence>MSKSTAIELPAIPKDKDYEDYVCAFMQAGGLYVERSIIHREVEELLELDILTTDFQPDSATNNLVEIKGGDWGFSDLFKICGWMTYLNYDHACFIVQKTRPSIKFFRDKAKELKIDLIDNSDLSSTHETLKSFLHINPSKEDIETIRFSYLLERKQLALIKKLKKSNPTIVGYSLLDDYFYKINSGSFFVRNPIKRINQLFKYFIEYKNISAKICRELNGGNFHDQDVVELSKKCFEETFYNPSNTIIQVSLYIEHLARVTILKCAIEHIIEKSKGNYNGEDITNILSFLSLPRTIKSALLEISNDPYFFLYPRFWQFFTYVFGGFILTDIESKEYAILAEKTGIPEAEIPNAFNAFNKLFPKQNGWFFKIPNSSINWHNFFPIAFSGIGANYRRMIYASDQDYDELFKDLSGSKTSSDLTKWNNLAHSILK</sequence>
<comment type="caution">
    <text evidence="1">The sequence shown here is derived from an EMBL/GenBank/DDBJ whole genome shotgun (WGS) entry which is preliminary data.</text>
</comment>
<keyword evidence="2" id="KW-1185">Reference proteome</keyword>
<gene>
    <name evidence="1" type="ORF">FEN17_14390</name>
</gene>
<proteinExistence type="predicted"/>
<dbReference type="AlphaFoldDB" id="A0A5R9KX01"/>
<dbReference type="EMBL" id="VCEJ01000004">
    <property type="protein sequence ID" value="TLV00668.1"/>
    <property type="molecule type" value="Genomic_DNA"/>
</dbReference>
<accession>A0A5R9KX01</accession>
<dbReference type="RefSeq" id="WP_138366042.1">
    <property type="nucleotide sequence ID" value="NZ_VCEJ01000004.1"/>
</dbReference>
<dbReference type="Proteomes" id="UP000306402">
    <property type="component" value="Unassembled WGS sequence"/>
</dbReference>
<evidence type="ECO:0000313" key="1">
    <source>
        <dbReference type="EMBL" id="TLV00668.1"/>
    </source>
</evidence>
<organism evidence="1 2">
    <name type="scientific">Dyadobacter luticola</name>
    <dbReference type="NCBI Taxonomy" id="1979387"/>
    <lineage>
        <taxon>Bacteria</taxon>
        <taxon>Pseudomonadati</taxon>
        <taxon>Bacteroidota</taxon>
        <taxon>Cytophagia</taxon>
        <taxon>Cytophagales</taxon>
        <taxon>Spirosomataceae</taxon>
        <taxon>Dyadobacter</taxon>
    </lineage>
</organism>
<protein>
    <submittedName>
        <fullName evidence="1">Uncharacterized protein</fullName>
    </submittedName>
</protein>
<evidence type="ECO:0000313" key="2">
    <source>
        <dbReference type="Proteomes" id="UP000306402"/>
    </source>
</evidence>
<dbReference type="OrthoDB" id="3918894at2"/>
<reference evidence="1 2" key="1">
    <citation type="submission" date="2019-05" db="EMBL/GenBank/DDBJ databases">
        <authorList>
            <person name="Qu J.-H."/>
        </authorList>
    </citation>
    <scope>NUCLEOTIDE SEQUENCE [LARGE SCALE GENOMIC DNA]</scope>
    <source>
        <strain evidence="1 2">T17</strain>
    </source>
</reference>
<name>A0A5R9KX01_9BACT</name>